<dbReference type="PROSITE" id="PS51007">
    <property type="entry name" value="CYTC"/>
    <property type="match status" value="1"/>
</dbReference>
<dbReference type="Proteomes" id="UP000076925">
    <property type="component" value="Unassembled WGS sequence"/>
</dbReference>
<organism evidence="9 10">
    <name type="scientific">Scytonema hofmannii PCC 7110</name>
    <dbReference type="NCBI Taxonomy" id="128403"/>
    <lineage>
        <taxon>Bacteria</taxon>
        <taxon>Bacillati</taxon>
        <taxon>Cyanobacteriota</taxon>
        <taxon>Cyanophyceae</taxon>
        <taxon>Nostocales</taxon>
        <taxon>Scytonemataceae</taxon>
        <taxon>Scytonema</taxon>
    </lineage>
</organism>
<evidence type="ECO:0000256" key="6">
    <source>
        <dbReference type="PROSITE-ProRule" id="PRU00433"/>
    </source>
</evidence>
<feature type="transmembrane region" description="Helical" evidence="7">
    <location>
        <begin position="21"/>
        <end position="43"/>
    </location>
</feature>
<dbReference type="GO" id="GO:0020037">
    <property type="term" value="F:heme binding"/>
    <property type="evidence" value="ECO:0007669"/>
    <property type="project" value="InterPro"/>
</dbReference>
<keyword evidence="1 6" id="KW-0349">Heme</keyword>
<sequence length="696" mass="74661">MKPQTATSKNAFLRELYAFKARILFLIFVFFVSFFGILLSHWLTADQIALAKIDIMQPAPTQPIGYYDYFGKLLSPQQAAELVEQQGLNSNNPTSYQQVGAVEITQELIAKGEDIFFNRKIGDTFGLQGVFGFAQGLASILPEINVAITNLHGQPTTNLQITLQKDIVLGSRTFPAGTVINTGLQVEKGGTVPLGLTPNGNVTCAVCHVTLNNKGERLTGVPNGVLGIPLLIALSPNTTAGFARLNFNPLDPQYQGNGKTIIDSKGQLVKLPDPQKFEQAFDNAVLDVPFGHFESSPDSINNTTQIPSLFTFKTNPYVADGQGAVGPFAGLTSVNNGVHSSEINLLAAYQLSEKVLNIDSEVYLGTVLQNAADPRLRLPAGEPVKPSEWLRKVAPEFTQAELEDQVSAPGTDAYPNLQPSLFTYNGLVFSPNSENPDDIASGTFLFANNAMSAFQNSLVPPANRTPENLRALKSGSVIRGAKVFQQANCATCHIPPFFTDNKIHSVDEIGTNPARAQSRLGLNKLLVPPKLYTFDTPVPIPANAQVLDVPTEGISDSPTTLPQGILPNGGYKTTSLRGLYLSAPYLHDGGVAVRSGSLNFAKDGSFTVVDPSGLGLTGTLSQIKPADAASSLRALVDRELRALAIAANKANPALVRNNLDGTGHDFYVDEQAGFSPKQQADLVNFLLALDDDPSRF</sequence>
<comment type="caution">
    <text evidence="9">The sequence shown here is derived from an EMBL/GenBank/DDBJ whole genome shotgun (WGS) entry which is preliminary data.</text>
</comment>
<reference evidence="9 10" key="1">
    <citation type="journal article" date="2013" name="Genome Biol. Evol.">
        <title>Genomes of Stigonematalean cyanobacteria (subsection V) and the evolution of oxygenic photosynthesis from prokaryotes to plastids.</title>
        <authorList>
            <person name="Dagan T."/>
            <person name="Roettger M."/>
            <person name="Stucken K."/>
            <person name="Landan G."/>
            <person name="Koch R."/>
            <person name="Major P."/>
            <person name="Gould S.B."/>
            <person name="Goremykin V.V."/>
            <person name="Rippka R."/>
            <person name="Tandeau de Marsac N."/>
            <person name="Gugger M."/>
            <person name="Lockhart P.J."/>
            <person name="Allen J.F."/>
            <person name="Brune I."/>
            <person name="Maus I."/>
            <person name="Puhler A."/>
            <person name="Martin W.F."/>
        </authorList>
    </citation>
    <scope>NUCLEOTIDE SEQUENCE [LARGE SCALE GENOMIC DNA]</scope>
    <source>
        <strain evidence="9 10">PCC 7110</strain>
    </source>
</reference>
<keyword evidence="3" id="KW-0732">Signal</keyword>
<dbReference type="InterPro" id="IPR036909">
    <property type="entry name" value="Cyt_c-like_dom_sf"/>
</dbReference>
<evidence type="ECO:0000256" key="3">
    <source>
        <dbReference type="ARBA" id="ARBA00022729"/>
    </source>
</evidence>
<dbReference type="AlphaFoldDB" id="A0A139XAP6"/>
<dbReference type="Pfam" id="PF06537">
    <property type="entry name" value="DHOR"/>
    <property type="match status" value="1"/>
</dbReference>
<dbReference type="InterPro" id="IPR010538">
    <property type="entry name" value="DHOR"/>
</dbReference>
<evidence type="ECO:0000259" key="8">
    <source>
        <dbReference type="PROSITE" id="PS51007"/>
    </source>
</evidence>
<dbReference type="PANTHER" id="PTHR30600:SF10">
    <property type="entry name" value="BLL6722 PROTEIN"/>
    <property type="match status" value="1"/>
</dbReference>
<proteinExistence type="predicted"/>
<dbReference type="GO" id="GO:0046872">
    <property type="term" value="F:metal ion binding"/>
    <property type="evidence" value="ECO:0007669"/>
    <property type="project" value="UniProtKB-KW"/>
</dbReference>
<keyword evidence="4" id="KW-0560">Oxidoreductase</keyword>
<evidence type="ECO:0000313" key="9">
    <source>
        <dbReference type="EMBL" id="KYC41692.1"/>
    </source>
</evidence>
<dbReference type="STRING" id="128403.WA1_16770"/>
<keyword evidence="2 6" id="KW-0479">Metal-binding</keyword>
<evidence type="ECO:0000256" key="1">
    <source>
        <dbReference type="ARBA" id="ARBA00022617"/>
    </source>
</evidence>
<keyword evidence="10" id="KW-1185">Reference proteome</keyword>
<evidence type="ECO:0000256" key="2">
    <source>
        <dbReference type="ARBA" id="ARBA00022723"/>
    </source>
</evidence>
<dbReference type="SUPFAM" id="SSF46626">
    <property type="entry name" value="Cytochrome c"/>
    <property type="match status" value="1"/>
</dbReference>
<dbReference type="OrthoDB" id="9772811at2"/>
<keyword evidence="7" id="KW-0472">Membrane</keyword>
<protein>
    <recommendedName>
        <fullName evidence="8">Cytochrome c domain-containing protein</fullName>
    </recommendedName>
</protein>
<dbReference type="EMBL" id="ANNX02000020">
    <property type="protein sequence ID" value="KYC41692.1"/>
    <property type="molecule type" value="Genomic_DNA"/>
</dbReference>
<dbReference type="GO" id="GO:0004130">
    <property type="term" value="F:cytochrome-c peroxidase activity"/>
    <property type="evidence" value="ECO:0007669"/>
    <property type="project" value="TreeGrafter"/>
</dbReference>
<evidence type="ECO:0000256" key="5">
    <source>
        <dbReference type="ARBA" id="ARBA00023004"/>
    </source>
</evidence>
<evidence type="ECO:0000313" key="10">
    <source>
        <dbReference type="Proteomes" id="UP000076925"/>
    </source>
</evidence>
<gene>
    <name evidence="9" type="ORF">WA1_16770</name>
</gene>
<dbReference type="GO" id="GO:0009055">
    <property type="term" value="F:electron transfer activity"/>
    <property type="evidence" value="ECO:0007669"/>
    <property type="project" value="InterPro"/>
</dbReference>
<feature type="domain" description="Cytochrome c" evidence="8">
    <location>
        <begin position="475"/>
        <end position="690"/>
    </location>
</feature>
<dbReference type="InterPro" id="IPR009056">
    <property type="entry name" value="Cyt_c-like_dom"/>
</dbReference>
<evidence type="ECO:0000256" key="7">
    <source>
        <dbReference type="SAM" id="Phobius"/>
    </source>
</evidence>
<evidence type="ECO:0000256" key="4">
    <source>
        <dbReference type="ARBA" id="ARBA00023002"/>
    </source>
</evidence>
<dbReference type="PANTHER" id="PTHR30600">
    <property type="entry name" value="CYTOCHROME C PEROXIDASE-RELATED"/>
    <property type="match status" value="1"/>
</dbReference>
<dbReference type="InterPro" id="IPR051395">
    <property type="entry name" value="Cytochrome_c_Peroxidase/MauG"/>
</dbReference>
<accession>A0A139XAP6</accession>
<keyword evidence="7" id="KW-1133">Transmembrane helix</keyword>
<keyword evidence="5 6" id="KW-0408">Iron</keyword>
<name>A0A139XAP6_9CYAN</name>
<keyword evidence="7" id="KW-0812">Transmembrane</keyword>
<dbReference type="Gene3D" id="1.10.760.10">
    <property type="entry name" value="Cytochrome c-like domain"/>
    <property type="match status" value="1"/>
</dbReference>